<evidence type="ECO:0000256" key="1">
    <source>
        <dbReference type="SAM" id="MobiDB-lite"/>
    </source>
</evidence>
<keyword evidence="2" id="KW-0812">Transmembrane</keyword>
<dbReference type="AlphaFoldDB" id="D2VGY9"/>
<evidence type="ECO:0000313" key="3">
    <source>
        <dbReference type="EMBL" id="EFC43888.1"/>
    </source>
</evidence>
<evidence type="ECO:0000313" key="4">
    <source>
        <dbReference type="Proteomes" id="UP000006671"/>
    </source>
</evidence>
<sequence length="275" mass="32392">METTSDLGNSLWLEGDLECIHHHCYQCEEGSRNFSNGMICLGNQWRFERSSSFFENYTDLVFKKDITSIVLIVSMVLFFVSTIVGLFIDCYKIKISKTEISVLEEEMLKDKHFMKLYEKKVEKERSKRLKKLKEKKKALEGAPFFSSDEDESKEKEDETEERNEEEVVSNEHFSESDGEGLVSKKSRRNDLSNEERKVERISRPLPLNPRQRKHLEFLEKLQKEQEESKNEIKSDDILLETHSKPTIRGEQQNFTFSRNGNLNIHKSTQNEDDEY</sequence>
<keyword evidence="2" id="KW-1133">Transmembrane helix</keyword>
<feature type="transmembrane region" description="Helical" evidence="2">
    <location>
        <begin position="66"/>
        <end position="88"/>
    </location>
</feature>
<dbReference type="EMBL" id="GG738871">
    <property type="protein sequence ID" value="EFC43888.1"/>
    <property type="molecule type" value="Genomic_DNA"/>
</dbReference>
<dbReference type="VEuPathDB" id="AmoebaDB:NAEGRDRAFT_68216"/>
<gene>
    <name evidence="3" type="ORF">NAEGRDRAFT_68216</name>
</gene>
<dbReference type="RefSeq" id="XP_002676632.1">
    <property type="nucleotide sequence ID" value="XM_002676586.1"/>
</dbReference>
<evidence type="ECO:0000256" key="2">
    <source>
        <dbReference type="SAM" id="Phobius"/>
    </source>
</evidence>
<name>D2VGY9_NAEGR</name>
<organism evidence="4">
    <name type="scientific">Naegleria gruberi</name>
    <name type="common">Amoeba</name>
    <dbReference type="NCBI Taxonomy" id="5762"/>
    <lineage>
        <taxon>Eukaryota</taxon>
        <taxon>Discoba</taxon>
        <taxon>Heterolobosea</taxon>
        <taxon>Tetramitia</taxon>
        <taxon>Eutetramitia</taxon>
        <taxon>Vahlkampfiidae</taxon>
        <taxon>Naegleria</taxon>
    </lineage>
</organism>
<feature type="compositionally biased region" description="Polar residues" evidence="1">
    <location>
        <begin position="249"/>
        <end position="267"/>
    </location>
</feature>
<feature type="region of interest" description="Disordered" evidence="1">
    <location>
        <begin position="145"/>
        <end position="275"/>
    </location>
</feature>
<feature type="compositionally biased region" description="Basic and acidic residues" evidence="1">
    <location>
        <begin position="188"/>
        <end position="202"/>
    </location>
</feature>
<keyword evidence="4" id="KW-1185">Reference proteome</keyword>
<reference evidence="3 4" key="1">
    <citation type="journal article" date="2010" name="Cell">
        <title>The genome of Naegleria gruberi illuminates early eukaryotic versatility.</title>
        <authorList>
            <person name="Fritz-Laylin L.K."/>
            <person name="Prochnik S.E."/>
            <person name="Ginger M.L."/>
            <person name="Dacks J.B."/>
            <person name="Carpenter M.L."/>
            <person name="Field M.C."/>
            <person name="Kuo A."/>
            <person name="Paredez A."/>
            <person name="Chapman J."/>
            <person name="Pham J."/>
            <person name="Shu S."/>
            <person name="Neupane R."/>
            <person name="Cipriano M."/>
            <person name="Mancuso J."/>
            <person name="Tu H."/>
            <person name="Salamov A."/>
            <person name="Lindquist E."/>
            <person name="Shapiro H."/>
            <person name="Lucas S."/>
            <person name="Grigoriev I.V."/>
            <person name="Cande W.Z."/>
            <person name="Fulton C."/>
            <person name="Rokhsar D.S."/>
            <person name="Dawson S.C."/>
        </authorList>
    </citation>
    <scope>NUCLEOTIDE SEQUENCE [LARGE SCALE GENOMIC DNA]</scope>
    <source>
        <strain evidence="3 4">NEG-M</strain>
    </source>
</reference>
<accession>D2VGY9</accession>
<dbReference type="Proteomes" id="UP000006671">
    <property type="component" value="Unassembled WGS sequence"/>
</dbReference>
<dbReference type="KEGG" id="ngr:NAEGRDRAFT_68216"/>
<dbReference type="GeneID" id="8856613"/>
<dbReference type="OrthoDB" id="10478295at2759"/>
<keyword evidence="2" id="KW-0472">Membrane</keyword>
<dbReference type="InParanoid" id="D2VGY9"/>
<feature type="compositionally biased region" description="Basic and acidic residues" evidence="1">
    <location>
        <begin position="214"/>
        <end position="243"/>
    </location>
</feature>
<protein>
    <submittedName>
        <fullName evidence="3">Predicted protein</fullName>
    </submittedName>
</protein>
<proteinExistence type="predicted"/>
<feature type="compositionally biased region" description="Acidic residues" evidence="1">
    <location>
        <begin position="147"/>
        <end position="168"/>
    </location>
</feature>